<dbReference type="AlphaFoldDB" id="A0A841R6I7"/>
<evidence type="ECO:0000313" key="3">
    <source>
        <dbReference type="Proteomes" id="UP000587760"/>
    </source>
</evidence>
<feature type="transmembrane region" description="Helical" evidence="1">
    <location>
        <begin position="144"/>
        <end position="177"/>
    </location>
</feature>
<dbReference type="Pfam" id="PF04018">
    <property type="entry name" value="VCA0040-like"/>
    <property type="match status" value="2"/>
</dbReference>
<organism evidence="2 3">
    <name type="scientific">Spirochaeta isovalerica</name>
    <dbReference type="NCBI Taxonomy" id="150"/>
    <lineage>
        <taxon>Bacteria</taxon>
        <taxon>Pseudomonadati</taxon>
        <taxon>Spirochaetota</taxon>
        <taxon>Spirochaetia</taxon>
        <taxon>Spirochaetales</taxon>
        <taxon>Spirochaetaceae</taxon>
        <taxon>Spirochaeta</taxon>
    </lineage>
</organism>
<evidence type="ECO:0000256" key="1">
    <source>
        <dbReference type="SAM" id="Phobius"/>
    </source>
</evidence>
<feature type="transmembrane region" description="Helical" evidence="1">
    <location>
        <begin position="81"/>
        <end position="101"/>
    </location>
</feature>
<dbReference type="EMBL" id="JACHGJ010000002">
    <property type="protein sequence ID" value="MBB6479465.1"/>
    <property type="molecule type" value="Genomic_DNA"/>
</dbReference>
<keyword evidence="1" id="KW-0472">Membrane</keyword>
<gene>
    <name evidence="2" type="ORF">HNR50_001123</name>
</gene>
<feature type="transmembrane region" description="Helical" evidence="1">
    <location>
        <begin position="224"/>
        <end position="242"/>
    </location>
</feature>
<dbReference type="InterPro" id="IPR007163">
    <property type="entry name" value="VCA0040-like"/>
</dbReference>
<feature type="transmembrane region" description="Helical" evidence="1">
    <location>
        <begin position="248"/>
        <end position="266"/>
    </location>
</feature>
<dbReference type="RefSeq" id="WP_184744722.1">
    <property type="nucleotide sequence ID" value="NZ_JACHGJ010000002.1"/>
</dbReference>
<feature type="transmembrane region" description="Helical" evidence="1">
    <location>
        <begin position="189"/>
        <end position="212"/>
    </location>
</feature>
<name>A0A841R6I7_9SPIO</name>
<evidence type="ECO:0000313" key="2">
    <source>
        <dbReference type="EMBL" id="MBB6479465.1"/>
    </source>
</evidence>
<keyword evidence="1" id="KW-1133">Transmembrane helix</keyword>
<keyword evidence="3" id="KW-1185">Reference proteome</keyword>
<sequence>MEEKKQSPVELIWKGALFGIANIIPGVSGGTLAVITGVYDQFMEAIGHFIKHWKFLLFYAIGAGIGIVGGSFTLETLFEKWPAPTLFCFMGFILGGLPILWKRSTLSFKENKSWIIGFLLSFALVVLMRFLLDPAESEPMREINLTAAIAIFLSGAAAASAMVVPGISGSFLLLLFGMYTTYVTAITEMNFVIIVVAGLGIVTGLLVTARVITFFLERFHKGTYGVILGLVLGSVIALWPGIPAGLQILASVLTFAGGLIGGYLLGDK</sequence>
<feature type="transmembrane region" description="Helical" evidence="1">
    <location>
        <begin position="12"/>
        <end position="35"/>
    </location>
</feature>
<proteinExistence type="predicted"/>
<keyword evidence="1" id="KW-0812">Transmembrane</keyword>
<dbReference type="Proteomes" id="UP000587760">
    <property type="component" value="Unassembled WGS sequence"/>
</dbReference>
<accession>A0A841R6I7</accession>
<dbReference type="PANTHER" id="PTHR37308:SF1">
    <property type="entry name" value="POLYPRENYL-PHOSPHATE TRANSPORTER"/>
    <property type="match status" value="1"/>
</dbReference>
<comment type="caution">
    <text evidence="2">The sequence shown here is derived from an EMBL/GenBank/DDBJ whole genome shotgun (WGS) entry which is preliminary data.</text>
</comment>
<dbReference type="PANTHER" id="PTHR37308">
    <property type="entry name" value="INTEGRAL MEMBRANE PROTEIN"/>
    <property type="match status" value="1"/>
</dbReference>
<protein>
    <submittedName>
        <fullName evidence="2">Putative membrane protein</fullName>
    </submittedName>
</protein>
<feature type="transmembrane region" description="Helical" evidence="1">
    <location>
        <begin position="113"/>
        <end position="132"/>
    </location>
</feature>
<feature type="transmembrane region" description="Helical" evidence="1">
    <location>
        <begin position="55"/>
        <end position="74"/>
    </location>
</feature>
<reference evidence="2 3" key="1">
    <citation type="submission" date="2020-08" db="EMBL/GenBank/DDBJ databases">
        <title>Genomic Encyclopedia of Type Strains, Phase IV (KMG-IV): sequencing the most valuable type-strain genomes for metagenomic binning, comparative biology and taxonomic classification.</title>
        <authorList>
            <person name="Goeker M."/>
        </authorList>
    </citation>
    <scope>NUCLEOTIDE SEQUENCE [LARGE SCALE GENOMIC DNA]</scope>
    <source>
        <strain evidence="2 3">DSM 2461</strain>
    </source>
</reference>